<keyword evidence="6" id="KW-1185">Reference proteome</keyword>
<proteinExistence type="predicted"/>
<dbReference type="PANTHER" id="PTHR21631:SF3">
    <property type="entry name" value="BIFUNCTIONAL GLYOXYLATE CYCLE PROTEIN"/>
    <property type="match status" value="1"/>
</dbReference>
<keyword evidence="2 5" id="KW-0456">Lyase</keyword>
<dbReference type="Gene3D" id="3.20.20.60">
    <property type="entry name" value="Phosphoenolpyruvate-binding domains"/>
    <property type="match status" value="1"/>
</dbReference>
<dbReference type="Pfam" id="PF00463">
    <property type="entry name" value="ICL"/>
    <property type="match status" value="2"/>
</dbReference>
<evidence type="ECO:0000313" key="6">
    <source>
        <dbReference type="Proteomes" id="UP001447516"/>
    </source>
</evidence>
<evidence type="ECO:0000256" key="2">
    <source>
        <dbReference type="ARBA" id="ARBA00023239"/>
    </source>
</evidence>
<dbReference type="RefSeq" id="WP_346229090.1">
    <property type="nucleotide sequence ID" value="NZ_JBDJAW010000030.1"/>
</dbReference>
<gene>
    <name evidence="5" type="primary">aceA</name>
    <name evidence="5" type="ORF">AAH991_29000</name>
</gene>
<comment type="catalytic activity">
    <reaction evidence="3">
        <text>D-threo-isocitrate = glyoxylate + succinate</text>
        <dbReference type="Rhea" id="RHEA:13245"/>
        <dbReference type="ChEBI" id="CHEBI:15562"/>
        <dbReference type="ChEBI" id="CHEBI:30031"/>
        <dbReference type="ChEBI" id="CHEBI:36655"/>
        <dbReference type="EC" id="4.1.3.1"/>
    </reaction>
</comment>
<dbReference type="PIRSF" id="PIRSF001362">
    <property type="entry name" value="Isocit_lyase"/>
    <property type="match status" value="1"/>
</dbReference>
<dbReference type="PROSITE" id="PS00161">
    <property type="entry name" value="ISOCITRATE_LYASE"/>
    <property type="match status" value="1"/>
</dbReference>
<evidence type="ECO:0000256" key="4">
    <source>
        <dbReference type="NCBIfam" id="TIGR01346"/>
    </source>
</evidence>
<comment type="caution">
    <text evidence="5">The sequence shown here is derived from an EMBL/GenBank/DDBJ whole genome shotgun (WGS) entry which is preliminary data.</text>
</comment>
<evidence type="ECO:0000256" key="1">
    <source>
        <dbReference type="ARBA" id="ARBA00012909"/>
    </source>
</evidence>
<dbReference type="NCBIfam" id="NF011645">
    <property type="entry name" value="PRK15063.1"/>
    <property type="match status" value="1"/>
</dbReference>
<dbReference type="InterPro" id="IPR039556">
    <property type="entry name" value="ICL/PEPM"/>
</dbReference>
<dbReference type="InterPro" id="IPR006254">
    <property type="entry name" value="Isocitrate_lyase"/>
</dbReference>
<name>A0ABV0AV95_9ACTN</name>
<protein>
    <recommendedName>
        <fullName evidence="1 4">Isocitrate lyase</fullName>
        <ecNumber evidence="1 4">4.1.3.1</ecNumber>
    </recommendedName>
</protein>
<accession>A0ABV0AV95</accession>
<dbReference type="EC" id="4.1.3.1" evidence="1 4"/>
<sequence>MSDRLTAAAQRLQQDWDTNPRWSDVERTYTAEDVVRLRGSVQEEHTLARLGAERLWDLLHHEDYVHALGALTGNQAVQQVKAGLKAIYLSGWQVAADANLSGHTYPDQSLYPANSVPAVVRRINNALLRADQISWAEGDEAAPHWLAPIVADAEAGFGGVLNAFELMKAMIAAGAAGVHWEDQLASEKKCGHLGGKVLIPTGQHIKTLNAARLAADVAGVSSLVIARTDAQAATLLTSDVDPRDRAFCTGDRTAEGFYRVRNGVDACIARGLAYAPYADLLWMETSTPDLDVAREFAEAIKREYPGQMLAYNCSPSFNWRKHLDDATISKFQRELGHMGYKFQFITLAGFHSLNYSMFDLARGYAEEGMTAYVGLQEAEFAAERLGYTATRHQREVGTGYFDLVSTAIAPDSSTTALKGSTEEAQFAGAH</sequence>
<dbReference type="InterPro" id="IPR015813">
    <property type="entry name" value="Pyrv/PenolPyrv_kinase-like_dom"/>
</dbReference>
<dbReference type="CDD" id="cd00377">
    <property type="entry name" value="ICL_PEPM"/>
    <property type="match status" value="1"/>
</dbReference>
<dbReference type="InterPro" id="IPR040442">
    <property type="entry name" value="Pyrv_kinase-like_dom_sf"/>
</dbReference>
<evidence type="ECO:0000256" key="3">
    <source>
        <dbReference type="ARBA" id="ARBA00023531"/>
    </source>
</evidence>
<dbReference type="NCBIfam" id="TIGR01346">
    <property type="entry name" value="isocit_lyase"/>
    <property type="match status" value="1"/>
</dbReference>
<dbReference type="PANTHER" id="PTHR21631">
    <property type="entry name" value="ISOCITRATE LYASE/MALATE SYNTHASE"/>
    <property type="match status" value="1"/>
</dbReference>
<dbReference type="SUPFAM" id="SSF51621">
    <property type="entry name" value="Phosphoenolpyruvate/pyruvate domain"/>
    <property type="match status" value="1"/>
</dbReference>
<organism evidence="5 6">
    <name type="scientific">Microbispora maris</name>
    <dbReference type="NCBI Taxonomy" id="3144104"/>
    <lineage>
        <taxon>Bacteria</taxon>
        <taxon>Bacillati</taxon>
        <taxon>Actinomycetota</taxon>
        <taxon>Actinomycetes</taxon>
        <taxon>Streptosporangiales</taxon>
        <taxon>Streptosporangiaceae</taxon>
        <taxon>Microbispora</taxon>
    </lineage>
</organism>
<dbReference type="Proteomes" id="UP001447516">
    <property type="component" value="Unassembled WGS sequence"/>
</dbReference>
<dbReference type="GO" id="GO:0004451">
    <property type="term" value="F:isocitrate lyase activity"/>
    <property type="evidence" value="ECO:0007669"/>
    <property type="project" value="UniProtKB-EC"/>
</dbReference>
<evidence type="ECO:0000313" key="5">
    <source>
        <dbReference type="EMBL" id="MEN3539183.1"/>
    </source>
</evidence>
<dbReference type="InterPro" id="IPR018523">
    <property type="entry name" value="Isocitrate_lyase_ph_CS"/>
</dbReference>
<dbReference type="EMBL" id="JBDJAW010000030">
    <property type="protein sequence ID" value="MEN3539183.1"/>
    <property type="molecule type" value="Genomic_DNA"/>
</dbReference>
<reference evidence="5 6" key="1">
    <citation type="submission" date="2024-05" db="EMBL/GenBank/DDBJ databases">
        <title>Microbispora sp.ZYX-F-249.</title>
        <authorList>
            <person name="Xie H."/>
        </authorList>
    </citation>
    <scope>NUCLEOTIDE SEQUENCE [LARGE SCALE GENOMIC DNA]</scope>
    <source>
        <strain evidence="5 6">ZYX-F-249</strain>
    </source>
</reference>